<keyword evidence="4" id="KW-1185">Reference proteome</keyword>
<evidence type="ECO:0000256" key="2">
    <source>
        <dbReference type="SAM" id="MobiDB-lite"/>
    </source>
</evidence>
<sequence>MTGALDGLVIADFGRVLAGPYATMLLADLGAEVIKVERPGTGDDTRSWGPPWVGEDSSYFLSVNRNKESVALDLADPAGLAAARELTDRADVVVENFLPGTLDRLGLGYDAVAQRNPDIVYCSVTGFGGNNQLPGYDLLIQAVGGLMSITGPDADTPTKVGVAMVDVITGLHAAVGILAALRHRDVTGQGQRIEVNLLSSLLSALVNQSSAYVAAGVVPHAMGNRHPSITPYEVFSTADRPLVLAVGNDRQFAALADVLGQPDLAADERFSTNKARVAHREDLVGLLNEALSHDTADAWFTVLTKRGVPCGPLNDVADAIALAERLGLAPVVEIDDPRRDGPITQIANPIRMSATPPTYRTAPPRLGEDG</sequence>
<dbReference type="Gene3D" id="3.30.1540.10">
    <property type="entry name" value="formyl-coa transferase, domain 3"/>
    <property type="match status" value="1"/>
</dbReference>
<dbReference type="InterPro" id="IPR003673">
    <property type="entry name" value="CoA-Trfase_fam_III"/>
</dbReference>
<accession>H6MUQ5</accession>
<dbReference type="KEGG" id="gpo:GPOL_c42430"/>
<dbReference type="InterPro" id="IPR023606">
    <property type="entry name" value="CoA-Trfase_III_dom_1_sf"/>
</dbReference>
<evidence type="ECO:0000313" key="3">
    <source>
        <dbReference type="EMBL" id="AFA75246.1"/>
    </source>
</evidence>
<organism evidence="3 4">
    <name type="scientific">Gordonia polyisoprenivorans (strain DSM 44266 / VH2)</name>
    <dbReference type="NCBI Taxonomy" id="1112204"/>
    <lineage>
        <taxon>Bacteria</taxon>
        <taxon>Bacillati</taxon>
        <taxon>Actinomycetota</taxon>
        <taxon>Actinomycetes</taxon>
        <taxon>Mycobacteriales</taxon>
        <taxon>Gordoniaceae</taxon>
        <taxon>Gordonia</taxon>
    </lineage>
</organism>
<proteinExistence type="predicted"/>
<feature type="compositionally biased region" description="Low complexity" evidence="2">
    <location>
        <begin position="354"/>
        <end position="370"/>
    </location>
</feature>
<dbReference type="GeneID" id="90161246"/>
<dbReference type="InterPro" id="IPR044855">
    <property type="entry name" value="CoA-Trfase_III_dom3_sf"/>
</dbReference>
<gene>
    <name evidence="3" type="ordered locus">GPOL_c42430</name>
</gene>
<dbReference type="HOGENOM" id="CLU_033975_0_0_11"/>
<dbReference type="InterPro" id="IPR050483">
    <property type="entry name" value="CoA-transferase_III_domain"/>
</dbReference>
<evidence type="ECO:0000313" key="4">
    <source>
        <dbReference type="Proteomes" id="UP000009154"/>
    </source>
</evidence>
<keyword evidence="1 3" id="KW-0808">Transferase</keyword>
<dbReference type="RefSeq" id="WP_014361486.1">
    <property type="nucleotide sequence ID" value="NC_016906.1"/>
</dbReference>
<dbReference type="eggNOG" id="COG1804">
    <property type="taxonomic scope" value="Bacteria"/>
</dbReference>
<dbReference type="Gene3D" id="3.40.50.10540">
    <property type="entry name" value="Crotonobetainyl-coa:carnitine coa-transferase, domain 1"/>
    <property type="match status" value="1"/>
</dbReference>
<dbReference type="Proteomes" id="UP000009154">
    <property type="component" value="Chromosome"/>
</dbReference>
<dbReference type="GO" id="GO:0008410">
    <property type="term" value="F:CoA-transferase activity"/>
    <property type="evidence" value="ECO:0007669"/>
    <property type="project" value="TreeGrafter"/>
</dbReference>
<protein>
    <submittedName>
        <fullName evidence="3">Putative CoA-transferase, family III</fullName>
    </submittedName>
</protein>
<dbReference type="AlphaFoldDB" id="H6MUQ5"/>
<evidence type="ECO:0000256" key="1">
    <source>
        <dbReference type="ARBA" id="ARBA00022679"/>
    </source>
</evidence>
<dbReference type="STRING" id="1112204.GPOL_c42430"/>
<dbReference type="EMBL" id="CP003119">
    <property type="protein sequence ID" value="AFA75246.1"/>
    <property type="molecule type" value="Genomic_DNA"/>
</dbReference>
<dbReference type="SUPFAM" id="SSF89796">
    <property type="entry name" value="CoA-transferase family III (CaiB/BaiF)"/>
    <property type="match status" value="1"/>
</dbReference>
<dbReference type="PANTHER" id="PTHR48207:SF3">
    <property type="entry name" value="SUCCINATE--HYDROXYMETHYLGLUTARATE COA-TRANSFERASE"/>
    <property type="match status" value="1"/>
</dbReference>
<dbReference type="PANTHER" id="PTHR48207">
    <property type="entry name" value="SUCCINATE--HYDROXYMETHYLGLUTARATE COA-TRANSFERASE"/>
    <property type="match status" value="1"/>
</dbReference>
<feature type="region of interest" description="Disordered" evidence="2">
    <location>
        <begin position="349"/>
        <end position="370"/>
    </location>
</feature>
<name>H6MUQ5_GORPV</name>
<dbReference type="Pfam" id="PF02515">
    <property type="entry name" value="CoA_transf_3"/>
    <property type="match status" value="1"/>
</dbReference>
<reference evidence="3 4" key="1">
    <citation type="journal article" date="2012" name="Appl. Environ. Microbiol.">
        <title>Involvement of two latex-clearing proteins during rubber degradation and insights into the subsequent degradation pathway revealed by the genome sequence of Gordonia polyisoprenivorans strain VH2.</title>
        <authorList>
            <person name="Hiessl S."/>
            <person name="Schuldes J."/>
            <person name="Thurmer A."/>
            <person name="Halbsguth T."/>
            <person name="Broker D."/>
            <person name="Angelov A."/>
            <person name="Liebl W."/>
            <person name="Daniel R."/>
            <person name="Steinbuchel A."/>
        </authorList>
    </citation>
    <scope>NUCLEOTIDE SEQUENCE [LARGE SCALE GENOMIC DNA]</scope>
    <source>
        <strain evidence="4">DSM 44266 / VH2</strain>
    </source>
</reference>